<protein>
    <submittedName>
        <fullName evidence="1">Uncharacterized protein</fullName>
    </submittedName>
</protein>
<gene>
    <name evidence="1" type="ORF">HCZ30_06585</name>
</gene>
<proteinExistence type="predicted"/>
<sequence length="210" mass="22884">MVVLPLASHAQTVTPFGICSDISQPFEDQVAAMEAAGFSQVDEPTAEMAKVTEAHRVVNNTWSTDNIIEFIEAGDFAEAFEPFPGFIRETIYWTHPTGAAATQERESGPFVGDSIDMVVRSCLIMWPDDYSGDTGLMALTETPETKMKDLGQILAFRGERDAPLAQVSPVDGSQIADFGATIIAYTPDLDLGLPATSVELRFTEYRDPLN</sequence>
<organism evidence="1 2">
    <name type="scientific">Marivivens donghaensis</name>
    <dbReference type="NCBI Taxonomy" id="1699413"/>
    <lineage>
        <taxon>Bacteria</taxon>
        <taxon>Pseudomonadati</taxon>
        <taxon>Pseudomonadota</taxon>
        <taxon>Alphaproteobacteria</taxon>
        <taxon>Rhodobacterales</taxon>
        <taxon>Paracoccaceae</taxon>
        <taxon>Marivivens group</taxon>
        <taxon>Marivivens</taxon>
    </lineage>
</organism>
<name>A0ABX0VYU0_9RHOB</name>
<evidence type="ECO:0000313" key="1">
    <source>
        <dbReference type="EMBL" id="NIY72099.1"/>
    </source>
</evidence>
<reference evidence="1 2" key="1">
    <citation type="submission" date="2020-03" db="EMBL/GenBank/DDBJ databases">
        <title>Bacterial isolates of synthetic phycosphere.</title>
        <authorList>
            <person name="Fu H."/>
            <person name="Moran M.A."/>
        </authorList>
    </citation>
    <scope>NUCLEOTIDE SEQUENCE [LARGE SCALE GENOMIC DNA]</scope>
    <source>
        <strain evidence="1 2">HF1</strain>
    </source>
</reference>
<comment type="caution">
    <text evidence="1">The sequence shown here is derived from an EMBL/GenBank/DDBJ whole genome shotgun (WGS) entry which is preliminary data.</text>
</comment>
<evidence type="ECO:0000313" key="2">
    <source>
        <dbReference type="Proteomes" id="UP000709466"/>
    </source>
</evidence>
<accession>A0ABX0VYU0</accession>
<dbReference type="EMBL" id="JAATOP010000003">
    <property type="protein sequence ID" value="NIY72099.1"/>
    <property type="molecule type" value="Genomic_DNA"/>
</dbReference>
<keyword evidence="2" id="KW-1185">Reference proteome</keyword>
<dbReference type="Proteomes" id="UP000709466">
    <property type="component" value="Unassembled WGS sequence"/>
</dbReference>